<evidence type="ECO:0000313" key="3">
    <source>
        <dbReference type="Proteomes" id="UP000729733"/>
    </source>
</evidence>
<organism evidence="2 3">
    <name type="scientific">Waterburya agarophytonicola KI4</name>
    <dbReference type="NCBI Taxonomy" id="2874699"/>
    <lineage>
        <taxon>Bacteria</taxon>
        <taxon>Bacillati</taxon>
        <taxon>Cyanobacteriota</taxon>
        <taxon>Cyanophyceae</taxon>
        <taxon>Pleurocapsales</taxon>
        <taxon>Hyellaceae</taxon>
        <taxon>Waterburya</taxon>
        <taxon>Waterburya agarophytonicola</taxon>
    </lineage>
</organism>
<dbReference type="GO" id="GO:0007165">
    <property type="term" value="P:signal transduction"/>
    <property type="evidence" value="ECO:0007669"/>
    <property type="project" value="InterPro"/>
</dbReference>
<protein>
    <submittedName>
        <fullName evidence="2">Chemotaxis protein CheW</fullName>
    </submittedName>
</protein>
<dbReference type="GO" id="GO:0005829">
    <property type="term" value="C:cytosol"/>
    <property type="evidence" value="ECO:0007669"/>
    <property type="project" value="TreeGrafter"/>
</dbReference>
<dbReference type="Proteomes" id="UP000729733">
    <property type="component" value="Unassembled WGS sequence"/>
</dbReference>
<dbReference type="InterPro" id="IPR002545">
    <property type="entry name" value="CheW-lke_dom"/>
</dbReference>
<dbReference type="PANTHER" id="PTHR22617:SF23">
    <property type="entry name" value="CHEMOTAXIS PROTEIN CHEW"/>
    <property type="match status" value="1"/>
</dbReference>
<proteinExistence type="predicted"/>
<keyword evidence="3" id="KW-1185">Reference proteome</keyword>
<dbReference type="Gene3D" id="2.40.50.180">
    <property type="entry name" value="CheA-289, Domain 4"/>
    <property type="match status" value="1"/>
</dbReference>
<name>A0A964FHJ5_9CYAN</name>
<evidence type="ECO:0000313" key="2">
    <source>
        <dbReference type="EMBL" id="MCC0179112.1"/>
    </source>
</evidence>
<dbReference type="InterPro" id="IPR036061">
    <property type="entry name" value="CheW-like_dom_sf"/>
</dbReference>
<dbReference type="PANTHER" id="PTHR22617">
    <property type="entry name" value="CHEMOTAXIS SENSOR HISTIDINE KINASE-RELATED"/>
    <property type="match status" value="1"/>
</dbReference>
<dbReference type="InterPro" id="IPR039315">
    <property type="entry name" value="CheW"/>
</dbReference>
<feature type="domain" description="CheW-like" evidence="1">
    <location>
        <begin position="26"/>
        <end position="185"/>
    </location>
</feature>
<gene>
    <name evidence="2" type="ORF">I4641_19265</name>
</gene>
<dbReference type="SUPFAM" id="SSF50341">
    <property type="entry name" value="CheW-like"/>
    <property type="match status" value="1"/>
</dbReference>
<dbReference type="AlphaFoldDB" id="A0A964FHJ5"/>
<reference evidence="2" key="1">
    <citation type="journal article" date="2021" name="Antonie Van Leeuwenhoek">
        <title>Draft genome and description of Waterburya agarophytonicola gen. nov. sp. nov. (Pleurocapsales, Cyanobacteria): a seaweed symbiont.</title>
        <authorList>
            <person name="Bonthond G."/>
            <person name="Shalygin S."/>
            <person name="Bayer T."/>
            <person name="Weinberger F."/>
        </authorList>
    </citation>
    <scope>NUCLEOTIDE SEQUENCE</scope>
    <source>
        <strain evidence="2">KI4</strain>
    </source>
</reference>
<dbReference type="RefSeq" id="WP_229642209.1">
    <property type="nucleotide sequence ID" value="NZ_JADWDC010000067.1"/>
</dbReference>
<dbReference type="Pfam" id="PF01584">
    <property type="entry name" value="CheW"/>
    <property type="match status" value="1"/>
</dbReference>
<sequence length="193" mass="21644">MLSTSANSLSLNFASNTGVQSDSKQVRKFLQFQLGKTEKSHKSVIQGDIALLDAEIVTEVITISPEDILPVPQMFYCVLGIYGWRSEMLWIVDLENLLGYPPPLDNNQTSRELLVMVIQVQGQSIGLVVSGIDNLIEHDLSKFKSSSTEIFSEDVLPFLHGYFTSAENDIIMLIDAEEILNFFSIKTEFNYSQ</sequence>
<comment type="caution">
    <text evidence="2">The sequence shown here is derived from an EMBL/GenBank/DDBJ whole genome shotgun (WGS) entry which is preliminary data.</text>
</comment>
<dbReference type="PROSITE" id="PS50851">
    <property type="entry name" value="CHEW"/>
    <property type="match status" value="1"/>
</dbReference>
<dbReference type="EMBL" id="JADWDC010000067">
    <property type="protein sequence ID" value="MCC0179112.1"/>
    <property type="molecule type" value="Genomic_DNA"/>
</dbReference>
<accession>A0A964FHJ5</accession>
<dbReference type="SMART" id="SM00260">
    <property type="entry name" value="CheW"/>
    <property type="match status" value="1"/>
</dbReference>
<dbReference type="GO" id="GO:0006935">
    <property type="term" value="P:chemotaxis"/>
    <property type="evidence" value="ECO:0007669"/>
    <property type="project" value="InterPro"/>
</dbReference>
<evidence type="ECO:0000259" key="1">
    <source>
        <dbReference type="PROSITE" id="PS50851"/>
    </source>
</evidence>